<organism evidence="2 3">
    <name type="scientific">Microcystis viridis Mv_BB_P_19951000_S68D</name>
    <dbReference type="NCBI Taxonomy" id="2486270"/>
    <lineage>
        <taxon>Bacteria</taxon>
        <taxon>Bacillati</taxon>
        <taxon>Cyanobacteriota</taxon>
        <taxon>Cyanophyceae</taxon>
        <taxon>Oscillatoriophycideae</taxon>
        <taxon>Chroococcales</taxon>
        <taxon>Microcystaceae</taxon>
        <taxon>Microcystis</taxon>
    </lineage>
</organism>
<keyword evidence="1" id="KW-0472">Membrane</keyword>
<keyword evidence="1" id="KW-0812">Transmembrane</keyword>
<evidence type="ECO:0000313" key="2">
    <source>
        <dbReference type="EMBL" id="TRU70802.1"/>
    </source>
</evidence>
<evidence type="ECO:0000256" key="1">
    <source>
        <dbReference type="SAM" id="Phobius"/>
    </source>
</evidence>
<reference evidence="2 3" key="1">
    <citation type="submission" date="2019-01" db="EMBL/GenBank/DDBJ databases">
        <title>Coherence of Microcystis species and biogeography revealed through population genomics.</title>
        <authorList>
            <person name="Perez-Carrascal O.M."/>
            <person name="Terrat Y."/>
            <person name="Giani A."/>
            <person name="Fortin N."/>
            <person name="Tromas N."/>
            <person name="Shapiro B.J."/>
        </authorList>
    </citation>
    <scope>NUCLEOTIDE SEQUENCE [LARGE SCALE GENOMIC DNA]</scope>
    <source>
        <strain evidence="2">Mv_BB_P_19951000_S68D</strain>
    </source>
</reference>
<feature type="non-terminal residue" evidence="2">
    <location>
        <position position="69"/>
    </location>
</feature>
<accession>A0A552HHZ0</accession>
<evidence type="ECO:0000313" key="3">
    <source>
        <dbReference type="Proteomes" id="UP000320674"/>
    </source>
</evidence>
<dbReference type="Proteomes" id="UP000320674">
    <property type="component" value="Unassembled WGS sequence"/>
</dbReference>
<dbReference type="EMBL" id="SFAZ01000233">
    <property type="protein sequence ID" value="TRU70802.1"/>
    <property type="molecule type" value="Genomic_DNA"/>
</dbReference>
<proteinExistence type="predicted"/>
<gene>
    <name evidence="2" type="ORF">EWV77_16325</name>
</gene>
<feature type="transmembrane region" description="Helical" evidence="1">
    <location>
        <begin position="20"/>
        <end position="40"/>
    </location>
</feature>
<dbReference type="AlphaFoldDB" id="A0A552HHZ0"/>
<keyword evidence="1" id="KW-1133">Transmembrane helix</keyword>
<comment type="caution">
    <text evidence="2">The sequence shown here is derived from an EMBL/GenBank/DDBJ whole genome shotgun (WGS) entry which is preliminary data.</text>
</comment>
<name>A0A552HHZ0_MICVR</name>
<sequence length="69" mass="7780">MISYRLFWEYTTNAPTLAQFVLFVNKFLMYGTCALIMYLLGERSSPLHCGQNPLLSGRKACALRAEGVC</sequence>
<protein>
    <submittedName>
        <fullName evidence="2">Uncharacterized protein</fullName>
    </submittedName>
</protein>